<keyword evidence="1" id="KW-0547">Nucleotide-binding</keyword>
<organism evidence="4 5">
    <name type="scientific">Catenaria anguillulae PL171</name>
    <dbReference type="NCBI Taxonomy" id="765915"/>
    <lineage>
        <taxon>Eukaryota</taxon>
        <taxon>Fungi</taxon>
        <taxon>Fungi incertae sedis</taxon>
        <taxon>Blastocladiomycota</taxon>
        <taxon>Blastocladiomycetes</taxon>
        <taxon>Blastocladiales</taxon>
        <taxon>Catenariaceae</taxon>
        <taxon>Catenaria</taxon>
    </lineage>
</organism>
<feature type="compositionally biased region" description="Polar residues" evidence="2">
    <location>
        <begin position="40"/>
        <end position="52"/>
    </location>
</feature>
<feature type="region of interest" description="Disordered" evidence="2">
    <location>
        <begin position="258"/>
        <end position="293"/>
    </location>
</feature>
<evidence type="ECO:0000256" key="1">
    <source>
        <dbReference type="PROSITE-ProRule" id="PRU10141"/>
    </source>
</evidence>
<dbReference type="OrthoDB" id="6070751at2759"/>
<dbReference type="Gene3D" id="1.10.510.10">
    <property type="entry name" value="Transferase(Phosphotransferase) domain 1"/>
    <property type="match status" value="1"/>
</dbReference>
<dbReference type="PROSITE" id="PS00107">
    <property type="entry name" value="PROTEIN_KINASE_ATP"/>
    <property type="match status" value="1"/>
</dbReference>
<dbReference type="AlphaFoldDB" id="A0A1Y2HVS1"/>
<feature type="domain" description="Protein kinase" evidence="3">
    <location>
        <begin position="1"/>
        <end position="240"/>
    </location>
</feature>
<protein>
    <recommendedName>
        <fullName evidence="3">Protein kinase domain-containing protein</fullName>
    </recommendedName>
</protein>
<dbReference type="InterPro" id="IPR011009">
    <property type="entry name" value="Kinase-like_dom_sf"/>
</dbReference>
<dbReference type="GO" id="GO:0004672">
    <property type="term" value="F:protein kinase activity"/>
    <property type="evidence" value="ECO:0007669"/>
    <property type="project" value="InterPro"/>
</dbReference>
<feature type="region of interest" description="Disordered" evidence="2">
    <location>
        <begin position="636"/>
        <end position="656"/>
    </location>
</feature>
<dbReference type="EMBL" id="MCFL01000013">
    <property type="protein sequence ID" value="ORZ37232.1"/>
    <property type="molecule type" value="Genomic_DNA"/>
</dbReference>
<feature type="compositionally biased region" description="Low complexity" evidence="2">
    <location>
        <begin position="267"/>
        <end position="280"/>
    </location>
</feature>
<proteinExistence type="predicted"/>
<feature type="binding site" evidence="1">
    <location>
        <position position="95"/>
    </location>
    <ligand>
        <name>ATP</name>
        <dbReference type="ChEBI" id="CHEBI:30616"/>
    </ligand>
</feature>
<dbReference type="InterPro" id="IPR000719">
    <property type="entry name" value="Prot_kinase_dom"/>
</dbReference>
<dbReference type="SMART" id="SM00220">
    <property type="entry name" value="S_TKc"/>
    <property type="match status" value="1"/>
</dbReference>
<dbReference type="PANTHER" id="PTHR24347">
    <property type="entry name" value="SERINE/THREONINE-PROTEIN KINASE"/>
    <property type="match status" value="1"/>
</dbReference>
<keyword evidence="1" id="KW-0067">ATP-binding</keyword>
<feature type="compositionally biased region" description="Basic residues" evidence="2">
    <location>
        <begin position="646"/>
        <end position="656"/>
    </location>
</feature>
<dbReference type="Proteomes" id="UP000193411">
    <property type="component" value="Unassembled WGS sequence"/>
</dbReference>
<evidence type="ECO:0000313" key="5">
    <source>
        <dbReference type="Proteomes" id="UP000193411"/>
    </source>
</evidence>
<reference evidence="4 5" key="1">
    <citation type="submission" date="2016-07" db="EMBL/GenBank/DDBJ databases">
        <title>Pervasive Adenine N6-methylation of Active Genes in Fungi.</title>
        <authorList>
            <consortium name="DOE Joint Genome Institute"/>
            <person name="Mondo S.J."/>
            <person name="Dannebaum R.O."/>
            <person name="Kuo R.C."/>
            <person name="Labutti K."/>
            <person name="Haridas S."/>
            <person name="Kuo A."/>
            <person name="Salamov A."/>
            <person name="Ahrendt S.R."/>
            <person name="Lipzen A."/>
            <person name="Sullivan W."/>
            <person name="Andreopoulos W.B."/>
            <person name="Clum A."/>
            <person name="Lindquist E."/>
            <person name="Daum C."/>
            <person name="Ramamoorthy G.K."/>
            <person name="Gryganskyi A."/>
            <person name="Culley D."/>
            <person name="Magnuson J.K."/>
            <person name="James T.Y."/>
            <person name="O'Malley M.A."/>
            <person name="Stajich J.E."/>
            <person name="Spatafora J.W."/>
            <person name="Visel A."/>
            <person name="Grigoriev I.V."/>
        </authorList>
    </citation>
    <scope>NUCLEOTIDE SEQUENCE [LARGE SCALE GENOMIC DNA]</scope>
    <source>
        <strain evidence="4 5">PL171</strain>
    </source>
</reference>
<sequence length="656" mass="69368">MTQSKLANVLRRSHSLAAVGSCQEDKEVVGPNSPLVPAKTDQTTNNTDSGTTLPTIDHESALGAEYKIDRTLGAGNFASVSLVVAKKTGLRYACKMIDAKQAPMDPWQEVTIMQQLSHANVLSCIDALESNGHIYIVMRLGTLTYTAPELLDAKVLGRGVDLKLADMWSVGATAFVVLTKKLPFRPGKNLAENILTAAVPYGIKSLDRHPSAAKAWLQCLLERDICKRLTADRALKHPWLATDASVHEAAHKALTAVNQRKQGATNSPSRALSSGSSVVSTTDGAHSLAPPPIATDNHHTKLASLVDDVIRHKHWKSLVVLAADAKSRIKGARVDVKTLMSEISEKVRSHSYATVGAFVAAFEAIMIDCDKGFGRRSQVYDKVLAVYQLVQHKLVEYALIHTGRAPHPNAPLPKNAVVSGQGTEANASTHVAPSTMATSVSSSLSPAVNHPQRPELPTKIAAVSMAPLSQPVASALVSATARNQPVPVSNITTRAFSPLTSTIPTIPHSAVASDTESAPMRTNLTPAALVSYLDLAGVSPRSTLDVAFSTANGTSDPELSAADANFAMNAAEANDPAATVHDSDLGVSSIRIAKKSRVDSAVGETIERVTKQVEDGHAPISLESVAAVADGEAAEDTAALSGNSGTRKRRHDAHFE</sequence>
<evidence type="ECO:0000313" key="4">
    <source>
        <dbReference type="EMBL" id="ORZ37232.1"/>
    </source>
</evidence>
<dbReference type="GO" id="GO:0005524">
    <property type="term" value="F:ATP binding"/>
    <property type="evidence" value="ECO:0007669"/>
    <property type="project" value="UniProtKB-UniRule"/>
</dbReference>
<name>A0A1Y2HVS1_9FUNG</name>
<gene>
    <name evidence="4" type="ORF">BCR44DRAFT_91875</name>
</gene>
<dbReference type="PROSITE" id="PS50011">
    <property type="entry name" value="PROTEIN_KINASE_DOM"/>
    <property type="match status" value="1"/>
</dbReference>
<dbReference type="Pfam" id="PF00069">
    <property type="entry name" value="Pkinase"/>
    <property type="match status" value="2"/>
</dbReference>
<accession>A0A1Y2HVS1</accession>
<evidence type="ECO:0000256" key="2">
    <source>
        <dbReference type="SAM" id="MobiDB-lite"/>
    </source>
</evidence>
<dbReference type="SUPFAM" id="SSF56112">
    <property type="entry name" value="Protein kinase-like (PK-like)"/>
    <property type="match status" value="1"/>
</dbReference>
<dbReference type="STRING" id="765915.A0A1Y2HVS1"/>
<dbReference type="Gene3D" id="3.30.200.20">
    <property type="entry name" value="Phosphorylase Kinase, domain 1"/>
    <property type="match status" value="1"/>
</dbReference>
<comment type="caution">
    <text evidence="4">The sequence shown here is derived from an EMBL/GenBank/DDBJ whole genome shotgun (WGS) entry which is preliminary data.</text>
</comment>
<evidence type="ECO:0000259" key="3">
    <source>
        <dbReference type="PROSITE" id="PS50011"/>
    </source>
</evidence>
<keyword evidence="5" id="KW-1185">Reference proteome</keyword>
<dbReference type="InterPro" id="IPR017441">
    <property type="entry name" value="Protein_kinase_ATP_BS"/>
</dbReference>
<feature type="region of interest" description="Disordered" evidence="2">
    <location>
        <begin position="27"/>
        <end position="52"/>
    </location>
</feature>